<dbReference type="SUPFAM" id="SSF47923">
    <property type="entry name" value="Ypt/Rab-GAP domain of gyp1p"/>
    <property type="match status" value="2"/>
</dbReference>
<dbReference type="PROSITE" id="PS50086">
    <property type="entry name" value="TBC_RABGAP"/>
    <property type="match status" value="1"/>
</dbReference>
<evidence type="ECO:0000313" key="5">
    <source>
        <dbReference type="Proteomes" id="UP001153076"/>
    </source>
</evidence>
<feature type="region of interest" description="Disordered" evidence="2">
    <location>
        <begin position="622"/>
        <end position="672"/>
    </location>
</feature>
<sequence>MCPAAIVPELPGSVLGQSMASKFSHLRGVRWRIDLGVLPSSPSSTIDDLRRVTADSRRRYASLRKQLLIDPHVCKFGNDCQDLAIDNPLSQDPDFKMNFKGTRVQIGTGIIFKCKYDYSLKMWNCQFAAKVTLMRSGVYTTEEKMTPFILHFSIKINKALALVALRLKLRRAEVHASRHLKDSPRLASPTLPSGFVPWPRGVVALHSELNSNECPLIICATMLSIFADSMWGRFFLNAELEQTVDKDLSRLYPEHESYFQTPGCQGMLRRILLLWCLRHPECGYRQGMHELLAPLLYVLHADLRHFNEIRKIYEDHFVDKFDESLFHENHDFSFKISSNSSEDDDSFQEQPRKHTNLSDLDANVQSIVLLSDPYGAEGELGVVLSERFMEHDAYCMFDALMSGAGGAVAMAVFFSHTPASGTHTCLAPVIEASLTLYHLLSIVDSSLYSHLVELGVEPQYFALRWLRVLFGREFSLEDLLVVWDEIFSFDNSKTVKAGEQDPGILNSPRGAFISAMAVSMMLHVRSSLLATEYATSCLQRLLNFPEKVDLEKLIEKAKSLVTLAIEANVPSHSTPLIEHGSSNKQMSMKGHSLSFDSNSPQTPIGVIPERYWEEKWRVLQEKEETKKKNSPNQASSKRKGWTEKIKMRLSRSESEPCPLKRGGRDRNHKSSVRRSLLEDLARQLNADEDAEEVGQNKSSSLSDPLCIGSDVTVKDVVVERMSYIDKICSAQSTASEDFAQQLNADEDAEQIGHDESSQRDLLYNGPDVAVKAVVAESMSCVDKICSARSSTSEEHSPAFSEPASPSENDTERSSTESNLSHDMMDGETQNSSSFASAVDEPPPISDTPEANSYGVPGNNDISGEVPVTLSNDANPNGVSGPDNIPKEPLRTIFREWKALSGKFQWFFKFGRHNSGEGTSDRTLQIEDAKSADGGSLQGNKVRLSADEANCNPRNVKADGCDQNLASTLRNLGQSMLENIQVLESAFQQDKNQVGPIDHLSKHALVEKGQVTAMAALTELRKISNLLREM</sequence>
<evidence type="ECO:0000256" key="1">
    <source>
        <dbReference type="ARBA" id="ARBA00022468"/>
    </source>
</evidence>
<feature type="compositionally biased region" description="Low complexity" evidence="2">
    <location>
        <begin position="797"/>
        <end position="807"/>
    </location>
</feature>
<feature type="compositionally biased region" description="Basic residues" evidence="2">
    <location>
        <begin position="661"/>
        <end position="672"/>
    </location>
</feature>
<protein>
    <recommendedName>
        <fullName evidence="3">Rab-GAP TBC domain-containing protein</fullName>
    </recommendedName>
</protein>
<dbReference type="GO" id="GO:0005096">
    <property type="term" value="F:GTPase activator activity"/>
    <property type="evidence" value="ECO:0007669"/>
    <property type="project" value="UniProtKB-KW"/>
</dbReference>
<dbReference type="OrthoDB" id="27140at2759"/>
<proteinExistence type="predicted"/>
<evidence type="ECO:0000259" key="3">
    <source>
        <dbReference type="PROSITE" id="PS50086"/>
    </source>
</evidence>
<dbReference type="Pfam" id="PF00566">
    <property type="entry name" value="RabGAP-TBC"/>
    <property type="match status" value="2"/>
</dbReference>
<dbReference type="SMART" id="SM00164">
    <property type="entry name" value="TBC"/>
    <property type="match status" value="1"/>
</dbReference>
<feature type="compositionally biased region" description="Polar residues" evidence="2">
    <location>
        <begin position="574"/>
        <end position="586"/>
    </location>
</feature>
<keyword evidence="5" id="KW-1185">Reference proteome</keyword>
<dbReference type="PANTHER" id="PTHR22957:SF337">
    <property type="entry name" value="TBC1 DOMAIN FAMILY MEMBER 5"/>
    <property type="match status" value="1"/>
</dbReference>
<dbReference type="InterPro" id="IPR000195">
    <property type="entry name" value="Rab-GAP-TBC_dom"/>
</dbReference>
<feature type="region of interest" description="Disordered" evidence="2">
    <location>
        <begin position="574"/>
        <end position="604"/>
    </location>
</feature>
<dbReference type="Gene3D" id="1.10.8.270">
    <property type="entry name" value="putative rabgap domain of human tbc1 domain family member 14 like domains"/>
    <property type="match status" value="1"/>
</dbReference>
<dbReference type="Gene3D" id="1.10.472.80">
    <property type="entry name" value="Ypt/Rab-GAP domain of gyp1p, domain 3"/>
    <property type="match status" value="1"/>
</dbReference>
<comment type="caution">
    <text evidence="4">The sequence shown here is derived from an EMBL/GenBank/DDBJ whole genome shotgun (WGS) entry which is preliminary data.</text>
</comment>
<dbReference type="InterPro" id="IPR035969">
    <property type="entry name" value="Rab-GAP_TBC_sf"/>
</dbReference>
<dbReference type="PANTHER" id="PTHR22957">
    <property type="entry name" value="TBC1 DOMAIN FAMILY MEMBER GTPASE-ACTIVATING PROTEIN"/>
    <property type="match status" value="1"/>
</dbReference>
<dbReference type="AlphaFoldDB" id="A0A9Q1QJ75"/>
<feature type="domain" description="Rab-GAP TBC" evidence="3">
    <location>
        <begin position="221"/>
        <end position="490"/>
    </location>
</feature>
<evidence type="ECO:0000313" key="4">
    <source>
        <dbReference type="EMBL" id="KAJ8444237.1"/>
    </source>
</evidence>
<accession>A0A9Q1QJ75</accession>
<reference evidence="4" key="1">
    <citation type="submission" date="2022-04" db="EMBL/GenBank/DDBJ databases">
        <title>Carnegiea gigantea Genome sequencing and assembly v2.</title>
        <authorList>
            <person name="Copetti D."/>
            <person name="Sanderson M.J."/>
            <person name="Burquez A."/>
            <person name="Wojciechowski M.F."/>
        </authorList>
    </citation>
    <scope>NUCLEOTIDE SEQUENCE</scope>
    <source>
        <strain evidence="4">SGP5-SGP5p</strain>
        <tissue evidence="4">Aerial part</tissue>
    </source>
</reference>
<organism evidence="4 5">
    <name type="scientific">Carnegiea gigantea</name>
    <dbReference type="NCBI Taxonomy" id="171969"/>
    <lineage>
        <taxon>Eukaryota</taxon>
        <taxon>Viridiplantae</taxon>
        <taxon>Streptophyta</taxon>
        <taxon>Embryophyta</taxon>
        <taxon>Tracheophyta</taxon>
        <taxon>Spermatophyta</taxon>
        <taxon>Magnoliopsida</taxon>
        <taxon>eudicotyledons</taxon>
        <taxon>Gunneridae</taxon>
        <taxon>Pentapetalae</taxon>
        <taxon>Caryophyllales</taxon>
        <taxon>Cactineae</taxon>
        <taxon>Cactaceae</taxon>
        <taxon>Cactoideae</taxon>
        <taxon>Echinocereeae</taxon>
        <taxon>Carnegiea</taxon>
    </lineage>
</organism>
<feature type="compositionally biased region" description="Basic and acidic residues" evidence="2">
    <location>
        <begin position="640"/>
        <end position="654"/>
    </location>
</feature>
<dbReference type="Proteomes" id="UP001153076">
    <property type="component" value="Unassembled WGS sequence"/>
</dbReference>
<dbReference type="EMBL" id="JAKOGI010000103">
    <property type="protein sequence ID" value="KAJ8444237.1"/>
    <property type="molecule type" value="Genomic_DNA"/>
</dbReference>
<keyword evidence="1" id="KW-0343">GTPase activation</keyword>
<feature type="region of interest" description="Disordered" evidence="2">
    <location>
        <begin position="789"/>
        <end position="885"/>
    </location>
</feature>
<evidence type="ECO:0000256" key="2">
    <source>
        <dbReference type="SAM" id="MobiDB-lite"/>
    </source>
</evidence>
<gene>
    <name evidence="4" type="ORF">Cgig2_028118</name>
</gene>
<name>A0A9Q1QJ75_9CARY</name>
<feature type="compositionally biased region" description="Polar residues" evidence="2">
    <location>
        <begin position="868"/>
        <end position="877"/>
    </location>
</feature>